<proteinExistence type="predicted"/>
<feature type="transmembrane region" description="Helical" evidence="7">
    <location>
        <begin position="421"/>
        <end position="443"/>
    </location>
</feature>
<accession>A0AAW1P829</accession>
<evidence type="ECO:0000256" key="2">
    <source>
        <dbReference type="ARBA" id="ARBA00022448"/>
    </source>
</evidence>
<dbReference type="Pfam" id="PF01490">
    <property type="entry name" value="Aa_trans"/>
    <property type="match status" value="1"/>
</dbReference>
<evidence type="ECO:0000313" key="10">
    <source>
        <dbReference type="Proteomes" id="UP001465755"/>
    </source>
</evidence>
<evidence type="ECO:0000256" key="5">
    <source>
        <dbReference type="ARBA" id="ARBA00022989"/>
    </source>
</evidence>
<feature type="transmembrane region" description="Helical" evidence="7">
    <location>
        <begin position="319"/>
        <end position="343"/>
    </location>
</feature>
<evidence type="ECO:0000313" key="9">
    <source>
        <dbReference type="EMBL" id="KAK9805809.1"/>
    </source>
</evidence>
<comment type="subcellular location">
    <subcellularLocation>
        <location evidence="1">Membrane</location>
    </subcellularLocation>
</comment>
<feature type="transmembrane region" description="Helical" evidence="7">
    <location>
        <begin position="162"/>
        <end position="179"/>
    </location>
</feature>
<keyword evidence="3 7" id="KW-0812">Transmembrane</keyword>
<dbReference type="AlphaFoldDB" id="A0AAW1P829"/>
<keyword evidence="4" id="KW-0029">Amino-acid transport</keyword>
<feature type="transmembrane region" description="Helical" evidence="7">
    <location>
        <begin position="390"/>
        <end position="409"/>
    </location>
</feature>
<feature type="transmembrane region" description="Helical" evidence="7">
    <location>
        <begin position="364"/>
        <end position="384"/>
    </location>
</feature>
<keyword evidence="10" id="KW-1185">Reference proteome</keyword>
<feature type="transmembrane region" description="Helical" evidence="7">
    <location>
        <begin position="61"/>
        <end position="85"/>
    </location>
</feature>
<gene>
    <name evidence="9" type="ORF">WJX73_002371</name>
</gene>
<evidence type="ECO:0000256" key="1">
    <source>
        <dbReference type="ARBA" id="ARBA00004370"/>
    </source>
</evidence>
<dbReference type="Proteomes" id="UP001465755">
    <property type="component" value="Unassembled WGS sequence"/>
</dbReference>
<reference evidence="9 10" key="1">
    <citation type="journal article" date="2024" name="Nat. Commun.">
        <title>Phylogenomics reveals the evolutionary origins of lichenization in chlorophyte algae.</title>
        <authorList>
            <person name="Puginier C."/>
            <person name="Libourel C."/>
            <person name="Otte J."/>
            <person name="Skaloud P."/>
            <person name="Haon M."/>
            <person name="Grisel S."/>
            <person name="Petersen M."/>
            <person name="Berrin J.G."/>
            <person name="Delaux P.M."/>
            <person name="Dal Grande F."/>
            <person name="Keller J."/>
        </authorList>
    </citation>
    <scope>NUCLEOTIDE SEQUENCE [LARGE SCALE GENOMIC DNA]</scope>
    <source>
        <strain evidence="9 10">SAG 2036</strain>
    </source>
</reference>
<evidence type="ECO:0000259" key="8">
    <source>
        <dbReference type="Pfam" id="PF01490"/>
    </source>
</evidence>
<evidence type="ECO:0000256" key="7">
    <source>
        <dbReference type="SAM" id="Phobius"/>
    </source>
</evidence>
<dbReference type="GO" id="GO:0016020">
    <property type="term" value="C:membrane"/>
    <property type="evidence" value="ECO:0007669"/>
    <property type="project" value="UniProtKB-SubCell"/>
</dbReference>
<sequence length="457" mass="50260">MVRWRWRGPGVQICVMPRSKNERGLTKSTSSLSRAAGQLAGHQAPGTIRRPWLGGLGLPYAMVYLGWPGGAVTLVLSWLISLYTLHQLCDLHEFNGRRFNRYHELGVYAFGKVWGNIAVITPQLIVMIGLGITYTVTGGQSLKRFWAIVCHKGADGTCATEFGLSAWIVVFTGVHLFLIQCPNFNSLRPVSLLAAIMSMGYSTIAIGGSIKAGKQPGAEYNLNGYSTGAGILNVFNALGIVAFAYGGHNVVLEIQSCMKSPKKTAANPQGLTYTPFMRGVYLAYTIVAWCYFGVSFTGYHSFGNHVEDNVLASIPGPKWMIAMADMFVVFHVIGSYQVYTMPVMDMIEVQWVRRGHGINLATRLVYRTIYVIIIAFIACTIPFFGSLMGFIGALGTGPTTFWLPSCIWLKLKKPPMTSWHFWASWVCIFLGVLVTIVGAIGGMRDIIVNASGYHFYQ</sequence>
<feature type="transmembrane region" description="Helical" evidence="7">
    <location>
        <begin position="105"/>
        <end position="132"/>
    </location>
</feature>
<dbReference type="GO" id="GO:0006865">
    <property type="term" value="P:amino acid transport"/>
    <property type="evidence" value="ECO:0007669"/>
    <property type="project" value="UniProtKB-KW"/>
</dbReference>
<feature type="transmembrane region" description="Helical" evidence="7">
    <location>
        <begin position="191"/>
        <end position="210"/>
    </location>
</feature>
<feature type="domain" description="Amino acid transporter transmembrane" evidence="8">
    <location>
        <begin position="54"/>
        <end position="441"/>
    </location>
</feature>
<keyword evidence="2" id="KW-0813">Transport</keyword>
<keyword evidence="6 7" id="KW-0472">Membrane</keyword>
<feature type="transmembrane region" description="Helical" evidence="7">
    <location>
        <begin position="230"/>
        <end position="252"/>
    </location>
</feature>
<feature type="transmembrane region" description="Helical" evidence="7">
    <location>
        <begin position="281"/>
        <end position="299"/>
    </location>
</feature>
<evidence type="ECO:0000256" key="6">
    <source>
        <dbReference type="ARBA" id="ARBA00023136"/>
    </source>
</evidence>
<evidence type="ECO:0000256" key="4">
    <source>
        <dbReference type="ARBA" id="ARBA00022970"/>
    </source>
</evidence>
<dbReference type="InterPro" id="IPR013057">
    <property type="entry name" value="AA_transpt_TM"/>
</dbReference>
<organism evidence="9 10">
    <name type="scientific">Symbiochloris irregularis</name>
    <dbReference type="NCBI Taxonomy" id="706552"/>
    <lineage>
        <taxon>Eukaryota</taxon>
        <taxon>Viridiplantae</taxon>
        <taxon>Chlorophyta</taxon>
        <taxon>core chlorophytes</taxon>
        <taxon>Trebouxiophyceae</taxon>
        <taxon>Trebouxiales</taxon>
        <taxon>Trebouxiaceae</taxon>
        <taxon>Symbiochloris</taxon>
    </lineage>
</organism>
<dbReference type="PANTHER" id="PTHR48017">
    <property type="entry name" value="OS05G0424000 PROTEIN-RELATED"/>
    <property type="match status" value="1"/>
</dbReference>
<evidence type="ECO:0000256" key="3">
    <source>
        <dbReference type="ARBA" id="ARBA00022692"/>
    </source>
</evidence>
<protein>
    <recommendedName>
        <fullName evidence="8">Amino acid transporter transmembrane domain-containing protein</fullName>
    </recommendedName>
</protein>
<name>A0AAW1P829_9CHLO</name>
<keyword evidence="5 7" id="KW-1133">Transmembrane helix</keyword>
<comment type="caution">
    <text evidence="9">The sequence shown here is derived from an EMBL/GenBank/DDBJ whole genome shotgun (WGS) entry which is preliminary data.</text>
</comment>
<dbReference type="EMBL" id="JALJOQ010000041">
    <property type="protein sequence ID" value="KAK9805809.1"/>
    <property type="molecule type" value="Genomic_DNA"/>
</dbReference>